<evidence type="ECO:0000256" key="1">
    <source>
        <dbReference type="SAM" id="MobiDB-lite"/>
    </source>
</evidence>
<organism evidence="2">
    <name type="scientific">marine sediment metagenome</name>
    <dbReference type="NCBI Taxonomy" id="412755"/>
    <lineage>
        <taxon>unclassified sequences</taxon>
        <taxon>metagenomes</taxon>
        <taxon>ecological metagenomes</taxon>
    </lineage>
</organism>
<protein>
    <submittedName>
        <fullName evidence="2">Uncharacterized protein</fullName>
    </submittedName>
</protein>
<proteinExistence type="predicted"/>
<feature type="region of interest" description="Disordered" evidence="1">
    <location>
        <begin position="1"/>
        <end position="31"/>
    </location>
</feature>
<accession>A0A0F9HT78</accession>
<name>A0A0F9HT78_9ZZZZ</name>
<feature type="compositionally biased region" description="Acidic residues" evidence="1">
    <location>
        <begin position="1"/>
        <end position="17"/>
    </location>
</feature>
<dbReference type="AlphaFoldDB" id="A0A0F9HT78"/>
<evidence type="ECO:0000313" key="2">
    <source>
        <dbReference type="EMBL" id="KKM18362.1"/>
    </source>
</evidence>
<reference evidence="2" key="1">
    <citation type="journal article" date="2015" name="Nature">
        <title>Complex archaea that bridge the gap between prokaryotes and eukaryotes.</title>
        <authorList>
            <person name="Spang A."/>
            <person name="Saw J.H."/>
            <person name="Jorgensen S.L."/>
            <person name="Zaremba-Niedzwiedzka K."/>
            <person name="Martijn J."/>
            <person name="Lind A.E."/>
            <person name="van Eijk R."/>
            <person name="Schleper C."/>
            <person name="Guy L."/>
            <person name="Ettema T.J."/>
        </authorList>
    </citation>
    <scope>NUCLEOTIDE SEQUENCE</scope>
</reference>
<comment type="caution">
    <text evidence="2">The sequence shown here is derived from an EMBL/GenBank/DDBJ whole genome shotgun (WGS) entry which is preliminary data.</text>
</comment>
<dbReference type="EMBL" id="LAZR01014240">
    <property type="protein sequence ID" value="KKM18362.1"/>
    <property type="molecule type" value="Genomic_DNA"/>
</dbReference>
<gene>
    <name evidence="2" type="ORF">LCGC14_1666470</name>
</gene>
<sequence length="46" mass="5120">MAEPAADDDQAPEDEPGDEFHFNWPAGNYAPGEIEQFADGIRKELE</sequence>